<dbReference type="RefSeq" id="WP_378202586.1">
    <property type="nucleotide sequence ID" value="NZ_JBHLZP010000114.1"/>
</dbReference>
<protein>
    <submittedName>
        <fullName evidence="2">Phosphotransferase enzyme family protein</fullName>
    </submittedName>
</protein>
<gene>
    <name evidence="2" type="ORF">ACFFNX_17315</name>
</gene>
<accession>A0ABV5YFX9</accession>
<evidence type="ECO:0000259" key="1">
    <source>
        <dbReference type="Pfam" id="PF01636"/>
    </source>
</evidence>
<sequence length="281" mass="31241">MDLPPPIVDMVQRAVGEIASVTDRSWPRESSAVWEITTTARRRCFVKRHPSPRFHEREVAAYRRIVPSLGYGRAPELIAADRDLAVIVITALPGEIVKRLSLSLPMELAAHRQAGGLLRRIHRVPLGGPGAERVAGRCEEDLRRADGLLRAREAAFVRACATALSAIGPRLPVTATHGDLMPRNLLWDGRTRRLALIDFERSEPRPAVSDLIRLEYGSWDTRPELREAFLDGYGRDLTDDERRALPCLAALDALSGLLWGTEHGDAEVTGRARATFSRLVR</sequence>
<comment type="caution">
    <text evidence="2">The sequence shown here is derived from an EMBL/GenBank/DDBJ whole genome shotgun (WGS) entry which is preliminary data.</text>
</comment>
<proteinExistence type="predicted"/>
<name>A0ABV5YFX9_9ACTN</name>
<keyword evidence="3" id="KW-1185">Reference proteome</keyword>
<dbReference type="InterPro" id="IPR002575">
    <property type="entry name" value="Aminoglycoside_PTrfase"/>
</dbReference>
<dbReference type="Gene3D" id="3.90.1200.10">
    <property type="match status" value="1"/>
</dbReference>
<reference evidence="2 3" key="1">
    <citation type="submission" date="2024-09" db="EMBL/GenBank/DDBJ databases">
        <authorList>
            <person name="Sun Q."/>
            <person name="Mori K."/>
        </authorList>
    </citation>
    <scope>NUCLEOTIDE SEQUENCE [LARGE SCALE GENOMIC DNA]</scope>
    <source>
        <strain evidence="2 3">TBRC 0563</strain>
    </source>
</reference>
<dbReference type="SUPFAM" id="SSF56112">
    <property type="entry name" value="Protein kinase-like (PK-like)"/>
    <property type="match status" value="1"/>
</dbReference>
<dbReference type="Pfam" id="PF01636">
    <property type="entry name" value="APH"/>
    <property type="match status" value="1"/>
</dbReference>
<evidence type="ECO:0000313" key="3">
    <source>
        <dbReference type="Proteomes" id="UP001589627"/>
    </source>
</evidence>
<feature type="domain" description="Aminoglycoside phosphotransferase" evidence="1">
    <location>
        <begin position="30"/>
        <end position="241"/>
    </location>
</feature>
<dbReference type="Proteomes" id="UP001589627">
    <property type="component" value="Unassembled WGS sequence"/>
</dbReference>
<dbReference type="EMBL" id="JBHLZP010000114">
    <property type="protein sequence ID" value="MFB9833946.1"/>
    <property type="molecule type" value="Genomic_DNA"/>
</dbReference>
<evidence type="ECO:0000313" key="2">
    <source>
        <dbReference type="EMBL" id="MFB9833946.1"/>
    </source>
</evidence>
<dbReference type="InterPro" id="IPR011009">
    <property type="entry name" value="Kinase-like_dom_sf"/>
</dbReference>
<organism evidence="2 3">
    <name type="scientific">Actinoallomurus acaciae</name>
    <dbReference type="NCBI Taxonomy" id="502577"/>
    <lineage>
        <taxon>Bacteria</taxon>
        <taxon>Bacillati</taxon>
        <taxon>Actinomycetota</taxon>
        <taxon>Actinomycetes</taxon>
        <taxon>Streptosporangiales</taxon>
        <taxon>Thermomonosporaceae</taxon>
        <taxon>Actinoallomurus</taxon>
    </lineage>
</organism>